<dbReference type="GO" id="GO:0005737">
    <property type="term" value="C:cytoplasm"/>
    <property type="evidence" value="ECO:0007669"/>
    <property type="project" value="TreeGrafter"/>
</dbReference>
<evidence type="ECO:0000313" key="3">
    <source>
        <dbReference type="EMBL" id="KAF2788160.1"/>
    </source>
</evidence>
<evidence type="ECO:0000259" key="2">
    <source>
        <dbReference type="Pfam" id="PF02230"/>
    </source>
</evidence>
<dbReference type="InterPro" id="IPR029058">
    <property type="entry name" value="AB_hydrolase_fold"/>
</dbReference>
<comment type="similarity">
    <text evidence="1">Belongs to the AB hydrolase superfamily. AB hydrolase 2 family.</text>
</comment>
<dbReference type="InterPro" id="IPR003140">
    <property type="entry name" value="PLipase/COase/thioEstase"/>
</dbReference>
<proteinExistence type="inferred from homology"/>
<protein>
    <submittedName>
        <fullName evidence="3">Alpha/beta-hydrolase</fullName>
    </submittedName>
</protein>
<keyword evidence="3" id="KW-0378">Hydrolase</keyword>
<feature type="domain" description="Phospholipase/carboxylesterase/thioesterase" evidence="2">
    <location>
        <begin position="14"/>
        <end position="169"/>
    </location>
</feature>
<dbReference type="InterPro" id="IPR050565">
    <property type="entry name" value="LYPA1-2/EST-like"/>
</dbReference>
<organism evidence="3 4">
    <name type="scientific">Melanomma pulvis-pyrius CBS 109.77</name>
    <dbReference type="NCBI Taxonomy" id="1314802"/>
    <lineage>
        <taxon>Eukaryota</taxon>
        <taxon>Fungi</taxon>
        <taxon>Dikarya</taxon>
        <taxon>Ascomycota</taxon>
        <taxon>Pezizomycotina</taxon>
        <taxon>Dothideomycetes</taxon>
        <taxon>Pleosporomycetidae</taxon>
        <taxon>Pleosporales</taxon>
        <taxon>Melanommataceae</taxon>
        <taxon>Melanomma</taxon>
    </lineage>
</organism>
<accession>A0A6A6WV93</accession>
<sequence>MSYPPPYIVEPQVGHPHTHTVILLHGRSSIAKDFATDLFALKTSATSENLPACFPSVRWVFPDAGERWCTPFKEKRSAWCDTFSLEDLSERQDLQVVGLRDGILLIRRTIEEEAERLGGNAKKVILGGFSQGSATALWSLFTGAAATKGSLGAFIGLSAWMPFTSEAKKAVGVEEPAQPQWLRAQHLATTFLEILGFDPLISIDAIHECLEKTPVYLGHGTDDIPVSVTNCHELSAIFQALEVEIEVREYLGAEREGHWVKEPEQLDDVVAFLRKQTERAER</sequence>
<dbReference type="AlphaFoldDB" id="A0A6A6WV93"/>
<gene>
    <name evidence="3" type="ORF">K505DRAFT_379086</name>
</gene>
<dbReference type="EMBL" id="MU002241">
    <property type="protein sequence ID" value="KAF2788160.1"/>
    <property type="molecule type" value="Genomic_DNA"/>
</dbReference>
<dbReference type="Proteomes" id="UP000799757">
    <property type="component" value="Unassembled WGS sequence"/>
</dbReference>
<evidence type="ECO:0000313" key="4">
    <source>
        <dbReference type="Proteomes" id="UP000799757"/>
    </source>
</evidence>
<dbReference type="GO" id="GO:0052689">
    <property type="term" value="F:carboxylic ester hydrolase activity"/>
    <property type="evidence" value="ECO:0007669"/>
    <property type="project" value="TreeGrafter"/>
</dbReference>
<dbReference type="SUPFAM" id="SSF53474">
    <property type="entry name" value="alpha/beta-Hydrolases"/>
    <property type="match status" value="1"/>
</dbReference>
<keyword evidence="4" id="KW-1185">Reference proteome</keyword>
<dbReference type="GO" id="GO:0008474">
    <property type="term" value="F:palmitoyl-(protein) hydrolase activity"/>
    <property type="evidence" value="ECO:0007669"/>
    <property type="project" value="TreeGrafter"/>
</dbReference>
<dbReference type="PANTHER" id="PTHR10655:SF63">
    <property type="entry name" value="PHOSPHOLIPASE_CARBOXYLESTERASE_THIOESTERASE DOMAIN-CONTAINING PROTEIN"/>
    <property type="match status" value="1"/>
</dbReference>
<dbReference type="Pfam" id="PF02230">
    <property type="entry name" value="Abhydrolase_2"/>
    <property type="match status" value="1"/>
</dbReference>
<dbReference type="OrthoDB" id="2418081at2759"/>
<name>A0A6A6WV93_9PLEO</name>
<reference evidence="3" key="1">
    <citation type="journal article" date="2020" name="Stud. Mycol.">
        <title>101 Dothideomycetes genomes: a test case for predicting lifestyles and emergence of pathogens.</title>
        <authorList>
            <person name="Haridas S."/>
            <person name="Albert R."/>
            <person name="Binder M."/>
            <person name="Bloem J."/>
            <person name="Labutti K."/>
            <person name="Salamov A."/>
            <person name="Andreopoulos B."/>
            <person name="Baker S."/>
            <person name="Barry K."/>
            <person name="Bills G."/>
            <person name="Bluhm B."/>
            <person name="Cannon C."/>
            <person name="Castanera R."/>
            <person name="Culley D."/>
            <person name="Daum C."/>
            <person name="Ezra D."/>
            <person name="Gonzalez J."/>
            <person name="Henrissat B."/>
            <person name="Kuo A."/>
            <person name="Liang C."/>
            <person name="Lipzen A."/>
            <person name="Lutzoni F."/>
            <person name="Magnuson J."/>
            <person name="Mondo S."/>
            <person name="Nolan M."/>
            <person name="Ohm R."/>
            <person name="Pangilinan J."/>
            <person name="Park H.-J."/>
            <person name="Ramirez L."/>
            <person name="Alfaro M."/>
            <person name="Sun H."/>
            <person name="Tritt A."/>
            <person name="Yoshinaga Y."/>
            <person name="Zwiers L.-H."/>
            <person name="Turgeon B."/>
            <person name="Goodwin S."/>
            <person name="Spatafora J."/>
            <person name="Crous P."/>
            <person name="Grigoriev I."/>
        </authorList>
    </citation>
    <scope>NUCLEOTIDE SEQUENCE</scope>
    <source>
        <strain evidence="3">CBS 109.77</strain>
    </source>
</reference>
<evidence type="ECO:0000256" key="1">
    <source>
        <dbReference type="ARBA" id="ARBA00006499"/>
    </source>
</evidence>
<dbReference type="Gene3D" id="3.40.50.1820">
    <property type="entry name" value="alpha/beta hydrolase"/>
    <property type="match status" value="1"/>
</dbReference>
<dbReference type="PANTHER" id="PTHR10655">
    <property type="entry name" value="LYSOPHOSPHOLIPASE-RELATED"/>
    <property type="match status" value="1"/>
</dbReference>